<feature type="coiled-coil region" evidence="1">
    <location>
        <begin position="151"/>
        <end position="209"/>
    </location>
</feature>
<evidence type="ECO:0000313" key="5">
    <source>
        <dbReference type="Proteomes" id="UP000000788"/>
    </source>
</evidence>
<dbReference type="GO" id="GO:0015562">
    <property type="term" value="F:efflux transmembrane transporter activity"/>
    <property type="evidence" value="ECO:0007669"/>
    <property type="project" value="TreeGrafter"/>
</dbReference>
<organism evidence="4 5">
    <name type="scientific">Prochlorococcus marinus (strain MIT 9211)</name>
    <dbReference type="NCBI Taxonomy" id="93059"/>
    <lineage>
        <taxon>Bacteria</taxon>
        <taxon>Bacillati</taxon>
        <taxon>Cyanobacteriota</taxon>
        <taxon>Cyanophyceae</taxon>
        <taxon>Synechococcales</taxon>
        <taxon>Prochlorococcaceae</taxon>
        <taxon>Prochlorococcus</taxon>
    </lineage>
</organism>
<dbReference type="Gene3D" id="2.40.50.100">
    <property type="match status" value="1"/>
</dbReference>
<evidence type="ECO:0000313" key="4">
    <source>
        <dbReference type="EMBL" id="ABX08946.1"/>
    </source>
</evidence>
<dbReference type="NCBIfam" id="TIGR02971">
    <property type="entry name" value="heterocyst_DevB"/>
    <property type="match status" value="1"/>
</dbReference>
<dbReference type="GO" id="GO:1990281">
    <property type="term" value="C:efflux pump complex"/>
    <property type="evidence" value="ECO:0007669"/>
    <property type="project" value="TreeGrafter"/>
</dbReference>
<evidence type="ECO:0000256" key="2">
    <source>
        <dbReference type="SAM" id="Phobius"/>
    </source>
</evidence>
<dbReference type="HOGENOM" id="CLU_031364_0_0_3"/>
<keyword evidence="1" id="KW-0175">Coiled coil</keyword>
<dbReference type="PANTHER" id="PTHR30469:SF15">
    <property type="entry name" value="HLYD FAMILY OF SECRETION PROTEINS"/>
    <property type="match status" value="1"/>
</dbReference>
<sequence length="339" mass="37228">MSSTKTQRQNSASSSEDVQSSLGRRIYRHGSVQLSRRLPKLVKSKWVLFSSIGIISLTGLLFISKKADSPINDIPLAEAERPIEGVAALGQLVPFGDSRVLAAPVSGFGGTPRISKLLINEGDQIDKGQVLAIFDNRPRLEADLEVSKARLQTLLSNISFQKREVDRYKETSREGASAFSIFEEKLDQLNILEGKRNEIIAEIKGLEIDLGYTQLKSPIDGVVLRINARPGERPGNEGVLEVASNHLMEALIEVYESDINRVRLGQNVSIISENGGFDGTLLGKVTHISPQVRQRMVLSTDPTGDADARVIEVRISLQPTSSDQVTRFTGMKVIARFIP</sequence>
<feature type="domain" description="YknX-like barrel-sandwich hybrid" evidence="3">
    <location>
        <begin position="114"/>
        <end position="230"/>
    </location>
</feature>
<dbReference type="PANTHER" id="PTHR30469">
    <property type="entry name" value="MULTIDRUG RESISTANCE PROTEIN MDTA"/>
    <property type="match status" value="1"/>
</dbReference>
<proteinExistence type="predicted"/>
<evidence type="ECO:0000259" key="3">
    <source>
        <dbReference type="Pfam" id="PF25984"/>
    </source>
</evidence>
<dbReference type="STRING" id="93059.P9211_10151"/>
<dbReference type="InterPro" id="IPR058639">
    <property type="entry name" value="BSH_YknX-like"/>
</dbReference>
<dbReference type="EMBL" id="CP000878">
    <property type="protein sequence ID" value="ABX08946.1"/>
    <property type="molecule type" value="Genomic_DNA"/>
</dbReference>
<protein>
    <submittedName>
        <fullName evidence="4">Possible ABC transporter component</fullName>
    </submittedName>
</protein>
<accession>A9BAT4</accession>
<dbReference type="KEGG" id="pmj:P9211_10151"/>
<dbReference type="SUPFAM" id="SSF111369">
    <property type="entry name" value="HlyD-like secretion proteins"/>
    <property type="match status" value="1"/>
</dbReference>
<gene>
    <name evidence="4" type="ordered locus">P9211_10151</name>
</gene>
<keyword evidence="2" id="KW-0472">Membrane</keyword>
<dbReference type="eggNOG" id="COG0845">
    <property type="taxonomic scope" value="Bacteria"/>
</dbReference>
<name>A9BAT4_PROM4</name>
<dbReference type="InterPro" id="IPR014315">
    <property type="entry name" value="ABC_heterocyst_DevB"/>
</dbReference>
<dbReference type="Pfam" id="PF25984">
    <property type="entry name" value="BSH_YknX"/>
    <property type="match status" value="1"/>
</dbReference>
<keyword evidence="5" id="KW-1185">Reference proteome</keyword>
<dbReference type="Proteomes" id="UP000000788">
    <property type="component" value="Chromosome"/>
</dbReference>
<reference evidence="4 5" key="1">
    <citation type="journal article" date="2007" name="PLoS Genet.">
        <title>Patterns and implications of gene gain and loss in the evolution of Prochlorococcus.</title>
        <authorList>
            <person name="Kettler G.C."/>
            <person name="Martiny A.C."/>
            <person name="Huang K."/>
            <person name="Zucker J."/>
            <person name="Coleman M.L."/>
            <person name="Rodrigue S."/>
            <person name="Chen F."/>
            <person name="Lapidus A."/>
            <person name="Ferriera S."/>
            <person name="Johnson J."/>
            <person name="Steglich C."/>
            <person name="Church G.M."/>
            <person name="Richardson P."/>
            <person name="Chisholm S.W."/>
        </authorList>
    </citation>
    <scope>NUCLEOTIDE SEQUENCE [LARGE SCALE GENOMIC DNA]</scope>
    <source>
        <strain evidence="5">MIT 9211</strain>
    </source>
</reference>
<dbReference type="Gene3D" id="2.40.30.170">
    <property type="match status" value="1"/>
</dbReference>
<dbReference type="AlphaFoldDB" id="A9BAT4"/>
<feature type="transmembrane region" description="Helical" evidence="2">
    <location>
        <begin position="46"/>
        <end position="64"/>
    </location>
</feature>
<keyword evidence="2" id="KW-1133">Transmembrane helix</keyword>
<evidence type="ECO:0000256" key="1">
    <source>
        <dbReference type="SAM" id="Coils"/>
    </source>
</evidence>
<keyword evidence="2" id="KW-0812">Transmembrane</keyword>